<proteinExistence type="predicted"/>
<accession>A0A6J7DVM5</accession>
<dbReference type="Pfam" id="PF00702">
    <property type="entry name" value="Hydrolase"/>
    <property type="match status" value="1"/>
</dbReference>
<dbReference type="SFLD" id="SFLDG01129">
    <property type="entry name" value="C1.5:_HAD__Beta-PGM__Phosphata"/>
    <property type="match status" value="1"/>
</dbReference>
<dbReference type="SUPFAM" id="SSF56784">
    <property type="entry name" value="HAD-like"/>
    <property type="match status" value="1"/>
</dbReference>
<dbReference type="EMBL" id="CAFBLP010000017">
    <property type="protein sequence ID" value="CAB4872985.1"/>
    <property type="molecule type" value="Genomic_DNA"/>
</dbReference>
<dbReference type="InterPro" id="IPR023214">
    <property type="entry name" value="HAD_sf"/>
</dbReference>
<dbReference type="AlphaFoldDB" id="A0A6J7DVM5"/>
<dbReference type="SFLD" id="SFLDS00003">
    <property type="entry name" value="Haloacid_Dehalogenase"/>
    <property type="match status" value="1"/>
</dbReference>
<dbReference type="InterPro" id="IPR036412">
    <property type="entry name" value="HAD-like_sf"/>
</dbReference>
<protein>
    <submittedName>
        <fullName evidence="1">Unannotated protein</fullName>
    </submittedName>
</protein>
<organism evidence="1">
    <name type="scientific">freshwater metagenome</name>
    <dbReference type="NCBI Taxonomy" id="449393"/>
    <lineage>
        <taxon>unclassified sequences</taxon>
        <taxon>metagenomes</taxon>
        <taxon>ecological metagenomes</taxon>
    </lineage>
</organism>
<reference evidence="1" key="1">
    <citation type="submission" date="2020-05" db="EMBL/GenBank/DDBJ databases">
        <authorList>
            <person name="Chiriac C."/>
            <person name="Salcher M."/>
            <person name="Ghai R."/>
            <person name="Kavagutti S V."/>
        </authorList>
    </citation>
    <scope>NUCLEOTIDE SEQUENCE</scope>
</reference>
<dbReference type="PANTHER" id="PTHR46191:SF2">
    <property type="entry name" value="HALOACID DEHALOGENASE-LIKE HYDROLASE DOMAIN-CONTAINING PROTEIN 3"/>
    <property type="match status" value="1"/>
</dbReference>
<dbReference type="Gene3D" id="3.40.50.1000">
    <property type="entry name" value="HAD superfamily/HAD-like"/>
    <property type="match status" value="1"/>
</dbReference>
<gene>
    <name evidence="1" type="ORF">UFOPK3376_00945</name>
</gene>
<name>A0A6J7DVM5_9ZZZZ</name>
<dbReference type="InterPro" id="IPR051828">
    <property type="entry name" value="HAD-like_hydrolase_domain"/>
</dbReference>
<dbReference type="PANTHER" id="PTHR46191">
    <property type="match status" value="1"/>
</dbReference>
<evidence type="ECO:0000313" key="1">
    <source>
        <dbReference type="EMBL" id="CAB4872985.1"/>
    </source>
</evidence>
<sequence length="224" mass="23907">MQNFDAVLFDAGGVFVLPDPTVLGPLLAPYGGATDIDMHVRAHYRGMAVKSAKGSAEKSWHEYNLAYVESVGVPADEIAYAAHVLDSTRNAYVWRWPLAESVAALAALVAAGVPVGVVSNASGQIEEVLQRSGVCQVGHGAHTSVRVVIDSHVVGVAKPDPGIFDHALVYFEGIERHRIAYVGDSVTMDIGGARAAGLYPILLDPFDDHLGADFHRIRSLLELL</sequence>